<organism evidence="1 2">
    <name type="scientific">Vibrio cortegadensis</name>
    <dbReference type="NCBI Taxonomy" id="1328770"/>
    <lineage>
        <taxon>Bacteria</taxon>
        <taxon>Pseudomonadati</taxon>
        <taxon>Pseudomonadota</taxon>
        <taxon>Gammaproteobacteria</taxon>
        <taxon>Vibrionales</taxon>
        <taxon>Vibrionaceae</taxon>
        <taxon>Vibrio</taxon>
    </lineage>
</organism>
<comment type="caution">
    <text evidence="1">The sequence shown here is derived from an EMBL/GenBank/DDBJ whole genome shotgun (WGS) entry which is preliminary data.</text>
</comment>
<proteinExistence type="predicted"/>
<evidence type="ECO:0000313" key="1">
    <source>
        <dbReference type="EMBL" id="MEZ8196995.1"/>
    </source>
</evidence>
<dbReference type="EMBL" id="JBGOOT010000051">
    <property type="protein sequence ID" value="MEZ8196995.1"/>
    <property type="molecule type" value="Genomic_DNA"/>
</dbReference>
<evidence type="ECO:0000313" key="2">
    <source>
        <dbReference type="Proteomes" id="UP001569153"/>
    </source>
</evidence>
<sequence>MKDKCSQAIALIKFFSKKDHYLSFRKGTNLFRTPHNYRLDETVGRGDRSESCVNYWDRKLGDELPSIIDNGNKVNLDSVQSILLYPATEQKDAWLQSWAVIGPHNNFESSLEQMIKEFGPYFVVLPAPEINAYRRLLAKTSGCKVCMGLVGYSDNPLKRSLVVKDSKFSYQKEFRFLLSECSKGEKRDKKVQVQGINKLLLKATSLKLASPSGEVKYCSLGSNKVVTVPSRHE</sequence>
<dbReference type="Proteomes" id="UP001569153">
    <property type="component" value="Unassembled WGS sequence"/>
</dbReference>
<name>A0ABV4MBU4_9VIBR</name>
<gene>
    <name evidence="1" type="ORF">ACED38_19255</name>
</gene>
<reference evidence="1 2" key="1">
    <citation type="submission" date="2024-06" db="EMBL/GenBank/DDBJ databases">
        <authorList>
            <person name="Steensen K."/>
            <person name="Seneca J."/>
            <person name="Bartlau N."/>
            <person name="Yu A.X."/>
            <person name="Polz M.F."/>
        </authorList>
    </citation>
    <scope>NUCLEOTIDE SEQUENCE [LARGE SCALE GENOMIC DNA]</scope>
    <source>
        <strain evidence="1 2">FF146</strain>
    </source>
</reference>
<keyword evidence="2" id="KW-1185">Reference proteome</keyword>
<accession>A0ABV4MBU4</accession>
<dbReference type="RefSeq" id="WP_371731201.1">
    <property type="nucleotide sequence ID" value="NZ_JBGOOT010000051.1"/>
</dbReference>
<protein>
    <submittedName>
        <fullName evidence="1">Uncharacterized protein</fullName>
    </submittedName>
</protein>